<dbReference type="InterPro" id="IPR022812">
    <property type="entry name" value="Dynamin"/>
</dbReference>
<feature type="domain" description="Dynamin-type G" evidence="3">
    <location>
        <begin position="26"/>
        <end position="310"/>
    </location>
</feature>
<evidence type="ECO:0000256" key="1">
    <source>
        <dbReference type="ARBA" id="ARBA00022741"/>
    </source>
</evidence>
<evidence type="ECO:0000259" key="3">
    <source>
        <dbReference type="PROSITE" id="PS51718"/>
    </source>
</evidence>
<dbReference type="Pfam" id="PF01031">
    <property type="entry name" value="Dynamin_M"/>
    <property type="match status" value="1"/>
</dbReference>
<dbReference type="GO" id="GO:0003924">
    <property type="term" value="F:GTPase activity"/>
    <property type="evidence" value="ECO:0007669"/>
    <property type="project" value="InterPro"/>
</dbReference>
<dbReference type="InterPro" id="IPR001401">
    <property type="entry name" value="Dynamin_GTPase"/>
</dbReference>
<keyword evidence="5" id="KW-1185">Reference proteome</keyword>
<evidence type="ECO:0000256" key="2">
    <source>
        <dbReference type="ARBA" id="ARBA00023134"/>
    </source>
</evidence>
<dbReference type="GO" id="GO:0000266">
    <property type="term" value="P:mitochondrial fission"/>
    <property type="evidence" value="ECO:0007669"/>
    <property type="project" value="TreeGrafter"/>
</dbReference>
<evidence type="ECO:0000313" key="4">
    <source>
        <dbReference type="EMBL" id="KAK1745827.1"/>
    </source>
</evidence>
<dbReference type="PANTHER" id="PTHR11566:SF21">
    <property type="entry name" value="DYNAMIN RELATED PROTEIN 1, ISOFORM A"/>
    <property type="match status" value="1"/>
</dbReference>
<comment type="caution">
    <text evidence="4">The sequence shown here is derived from an EMBL/GenBank/DDBJ whole genome shotgun (WGS) entry which is preliminary data.</text>
</comment>
<organism evidence="4 5">
    <name type="scientific">Skeletonema marinoi</name>
    <dbReference type="NCBI Taxonomy" id="267567"/>
    <lineage>
        <taxon>Eukaryota</taxon>
        <taxon>Sar</taxon>
        <taxon>Stramenopiles</taxon>
        <taxon>Ochrophyta</taxon>
        <taxon>Bacillariophyta</taxon>
        <taxon>Coscinodiscophyceae</taxon>
        <taxon>Thalassiosirophycidae</taxon>
        <taxon>Thalassiosirales</taxon>
        <taxon>Skeletonemataceae</taxon>
        <taxon>Skeletonema</taxon>
        <taxon>Skeletonema marinoi-dohrnii complex</taxon>
    </lineage>
</organism>
<dbReference type="GO" id="GO:0016020">
    <property type="term" value="C:membrane"/>
    <property type="evidence" value="ECO:0007669"/>
    <property type="project" value="TreeGrafter"/>
</dbReference>
<proteinExistence type="predicted"/>
<name>A0AAD9DG19_9STRA</name>
<accession>A0AAD9DG19</accession>
<dbReference type="PRINTS" id="PR00195">
    <property type="entry name" value="DYNAMIN"/>
</dbReference>
<protein>
    <submittedName>
        <fullName evidence="4">Dynamin family protein</fullName>
    </submittedName>
</protein>
<dbReference type="InterPro" id="IPR045063">
    <property type="entry name" value="Dynamin_N"/>
</dbReference>
<sequence>MTERLAGYEDYHSFMDKLTEAGVDDYIDLPMIAVMGDTSSGKSSLLSNISLIELPSADVLTTRCPIMLKMHYSKHKSASVKISWKDDPIGKEEFAERTIGEDNWESITNAISAAQAHIIKMSGKDVARDIVSVDIRGPHCEDLTLIDLPGIVRTTGKNESATLAEDIQGLMNDYLKNPRCVILAVLPCNVDFHNSQIMADARKVDPSTERTIPVLTKPDLIDKGGERSVKDLLLGSKTQSFECGFHMAKGRGQEALDKKQSIEDGLTAEESYFQNTEPWRGVEDKNLFGTKNLRVKLAELQMKLIQSSFMSIVSDLKSQRDESLELLTSLGAIPSTLTDKKALFRGIKEEIWSGMGSQTLDGRICSLHNDTEMRPSAQFLDASTRYQTTLSKSKLANISEVVVGRKAISYDKDKEKYDHGTVCFIDQSEGKVYLEEFAYEEERQDRLSLL</sequence>
<dbReference type="SMART" id="SM00053">
    <property type="entry name" value="DYNc"/>
    <property type="match status" value="1"/>
</dbReference>
<dbReference type="InterPro" id="IPR027417">
    <property type="entry name" value="P-loop_NTPase"/>
</dbReference>
<evidence type="ECO:0000313" key="5">
    <source>
        <dbReference type="Proteomes" id="UP001224775"/>
    </source>
</evidence>
<dbReference type="GO" id="GO:0005739">
    <property type="term" value="C:mitochondrion"/>
    <property type="evidence" value="ECO:0007669"/>
    <property type="project" value="TreeGrafter"/>
</dbReference>
<dbReference type="GO" id="GO:0005525">
    <property type="term" value="F:GTP binding"/>
    <property type="evidence" value="ECO:0007669"/>
    <property type="project" value="InterPro"/>
</dbReference>
<dbReference type="InterPro" id="IPR000375">
    <property type="entry name" value="Dynamin_stalk"/>
</dbReference>
<dbReference type="GO" id="GO:0048312">
    <property type="term" value="P:intracellular distribution of mitochondria"/>
    <property type="evidence" value="ECO:0007669"/>
    <property type="project" value="TreeGrafter"/>
</dbReference>
<dbReference type="SUPFAM" id="SSF52540">
    <property type="entry name" value="P-loop containing nucleoside triphosphate hydrolases"/>
    <property type="match status" value="1"/>
</dbReference>
<dbReference type="Gene3D" id="3.40.50.300">
    <property type="entry name" value="P-loop containing nucleotide triphosphate hydrolases"/>
    <property type="match status" value="1"/>
</dbReference>
<dbReference type="AlphaFoldDB" id="A0AAD9DG19"/>
<dbReference type="GO" id="GO:0005874">
    <property type="term" value="C:microtubule"/>
    <property type="evidence" value="ECO:0007669"/>
    <property type="project" value="TreeGrafter"/>
</dbReference>
<dbReference type="Pfam" id="PF00350">
    <property type="entry name" value="Dynamin_N"/>
    <property type="match status" value="1"/>
</dbReference>
<dbReference type="PROSITE" id="PS51718">
    <property type="entry name" value="G_DYNAMIN_2"/>
    <property type="match status" value="1"/>
</dbReference>
<gene>
    <name evidence="4" type="ORF">QTG54_003751</name>
</gene>
<dbReference type="GO" id="GO:0016559">
    <property type="term" value="P:peroxisome fission"/>
    <property type="evidence" value="ECO:0007669"/>
    <property type="project" value="TreeGrafter"/>
</dbReference>
<reference evidence="4" key="1">
    <citation type="submission" date="2023-06" db="EMBL/GenBank/DDBJ databases">
        <title>Survivors Of The Sea: Transcriptome response of Skeletonema marinoi to long-term dormancy.</title>
        <authorList>
            <person name="Pinder M.I.M."/>
            <person name="Kourtchenko O."/>
            <person name="Robertson E.K."/>
            <person name="Larsson T."/>
            <person name="Maumus F."/>
            <person name="Osuna-Cruz C.M."/>
            <person name="Vancaester E."/>
            <person name="Stenow R."/>
            <person name="Vandepoele K."/>
            <person name="Ploug H."/>
            <person name="Bruchert V."/>
            <person name="Godhe A."/>
            <person name="Topel M."/>
        </authorList>
    </citation>
    <scope>NUCLEOTIDE SEQUENCE</scope>
    <source>
        <strain evidence="4">R05AC</strain>
    </source>
</reference>
<keyword evidence="1" id="KW-0547">Nucleotide-binding</keyword>
<dbReference type="Proteomes" id="UP001224775">
    <property type="component" value="Unassembled WGS sequence"/>
</dbReference>
<dbReference type="PANTHER" id="PTHR11566">
    <property type="entry name" value="DYNAMIN"/>
    <property type="match status" value="1"/>
</dbReference>
<dbReference type="InterPro" id="IPR030381">
    <property type="entry name" value="G_DYNAMIN_dom"/>
</dbReference>
<dbReference type="EMBL" id="JATAAI010000005">
    <property type="protein sequence ID" value="KAK1745827.1"/>
    <property type="molecule type" value="Genomic_DNA"/>
</dbReference>
<dbReference type="GO" id="GO:0008017">
    <property type="term" value="F:microtubule binding"/>
    <property type="evidence" value="ECO:0007669"/>
    <property type="project" value="TreeGrafter"/>
</dbReference>
<keyword evidence="2" id="KW-0342">GTP-binding</keyword>
<dbReference type="CDD" id="cd08771">
    <property type="entry name" value="DLP_1"/>
    <property type="match status" value="1"/>
</dbReference>
<dbReference type="GO" id="GO:0006897">
    <property type="term" value="P:endocytosis"/>
    <property type="evidence" value="ECO:0007669"/>
    <property type="project" value="TreeGrafter"/>
</dbReference>